<evidence type="ECO:0000313" key="3">
    <source>
        <dbReference type="Proteomes" id="UP001161438"/>
    </source>
</evidence>
<feature type="transmembrane region" description="Helical" evidence="1">
    <location>
        <begin position="35"/>
        <end position="54"/>
    </location>
</feature>
<keyword evidence="3" id="KW-1185">Reference proteome</keyword>
<dbReference type="EMBL" id="OX365770">
    <property type="protein sequence ID" value="CAI4035907.1"/>
    <property type="molecule type" value="Genomic_DNA"/>
</dbReference>
<keyword evidence="1" id="KW-0472">Membrane</keyword>
<dbReference type="Proteomes" id="UP001161438">
    <property type="component" value="Chromosome 14"/>
</dbReference>
<evidence type="ECO:0000256" key="1">
    <source>
        <dbReference type="SAM" id="Phobius"/>
    </source>
</evidence>
<keyword evidence="1" id="KW-1133">Transmembrane helix</keyword>
<evidence type="ECO:0000313" key="2">
    <source>
        <dbReference type="EMBL" id="CAI4035907.1"/>
    </source>
</evidence>
<organism evidence="2 3">
    <name type="scientific">Saccharomyces mikatae IFO 1815</name>
    <dbReference type="NCBI Taxonomy" id="226126"/>
    <lineage>
        <taxon>Eukaryota</taxon>
        <taxon>Fungi</taxon>
        <taxon>Dikarya</taxon>
        <taxon>Ascomycota</taxon>
        <taxon>Saccharomycotina</taxon>
        <taxon>Saccharomycetes</taxon>
        <taxon>Saccharomycetales</taxon>
        <taxon>Saccharomycetaceae</taxon>
        <taxon>Saccharomyces</taxon>
    </lineage>
</organism>
<sequence>MASIKSFPRNINWPSDVDIRRVERPNPTVKAIKSILYNGGSIYAFLYFFVAMFVEPMIQKQYLQRHDFSLFILLRLRGMISKLQKRLVMTPVSSLGYNEQNNYVERSTQTSDDNTIQEGNSYWTEMIDQLQTVKRELQYFNGSTDRPSESIDDFVFQVKMVTDQVELTDRSQNLSKKSRDVIQSIREIKGWFVNGQVPRYC</sequence>
<evidence type="ECO:0008006" key="4">
    <source>
        <dbReference type="Google" id="ProtNLM"/>
    </source>
</evidence>
<dbReference type="AlphaFoldDB" id="A0AA35IS47"/>
<protein>
    <recommendedName>
        <fullName evidence="4">Pex17p</fullName>
    </recommendedName>
</protein>
<name>A0AA35IS47_SACMI</name>
<accession>A0AA35IS47</accession>
<keyword evidence="1" id="KW-0812">Transmembrane</keyword>
<proteinExistence type="predicted"/>
<gene>
    <name evidence="2" type="primary">SMKI14G1160</name>
    <name evidence="2" type="ORF">SMKI_14G1160</name>
</gene>
<reference evidence="2" key="1">
    <citation type="submission" date="2022-10" db="EMBL/GenBank/DDBJ databases">
        <authorList>
            <person name="Byrne P K."/>
        </authorList>
    </citation>
    <scope>NUCLEOTIDE SEQUENCE</scope>
    <source>
        <strain evidence="2">IFO1815</strain>
    </source>
</reference>
<dbReference type="GeneID" id="80920795"/>
<dbReference type="RefSeq" id="XP_056079027.1">
    <property type="nucleotide sequence ID" value="XM_056225183.1"/>
</dbReference>